<dbReference type="Pfam" id="PF06271">
    <property type="entry name" value="RDD"/>
    <property type="match status" value="1"/>
</dbReference>
<keyword evidence="2 5" id="KW-0812">Transmembrane</keyword>
<evidence type="ECO:0000256" key="3">
    <source>
        <dbReference type="ARBA" id="ARBA00022989"/>
    </source>
</evidence>
<dbReference type="InterPro" id="IPR010432">
    <property type="entry name" value="RDD"/>
</dbReference>
<comment type="subcellular location">
    <subcellularLocation>
        <location evidence="1">Membrane</location>
        <topology evidence="1">Multi-pass membrane protein</topology>
    </subcellularLocation>
</comment>
<name>A0A1H2ZMN0_9BACL</name>
<dbReference type="Proteomes" id="UP000198534">
    <property type="component" value="Unassembled WGS sequence"/>
</dbReference>
<feature type="domain" description="RDD" evidence="6">
    <location>
        <begin position="19"/>
        <end position="154"/>
    </location>
</feature>
<evidence type="ECO:0000259" key="6">
    <source>
        <dbReference type="Pfam" id="PF06271"/>
    </source>
</evidence>
<dbReference type="OrthoDB" id="9787732at2"/>
<dbReference type="RefSeq" id="WP_091741018.1">
    <property type="nucleotide sequence ID" value="NZ_FNNQ01000011.1"/>
</dbReference>
<keyword evidence="8" id="KW-1185">Reference proteome</keyword>
<evidence type="ECO:0000256" key="1">
    <source>
        <dbReference type="ARBA" id="ARBA00004141"/>
    </source>
</evidence>
<dbReference type="GO" id="GO:0016020">
    <property type="term" value="C:membrane"/>
    <property type="evidence" value="ECO:0007669"/>
    <property type="project" value="UniProtKB-SubCell"/>
</dbReference>
<keyword evidence="3 5" id="KW-1133">Transmembrane helix</keyword>
<evidence type="ECO:0000256" key="4">
    <source>
        <dbReference type="ARBA" id="ARBA00023136"/>
    </source>
</evidence>
<feature type="transmembrane region" description="Helical" evidence="5">
    <location>
        <begin position="33"/>
        <end position="53"/>
    </location>
</feature>
<organism evidence="7 8">
    <name type="scientific">Marininema mesophilum</name>
    <dbReference type="NCBI Taxonomy" id="1048340"/>
    <lineage>
        <taxon>Bacteria</taxon>
        <taxon>Bacillati</taxon>
        <taxon>Bacillota</taxon>
        <taxon>Bacilli</taxon>
        <taxon>Bacillales</taxon>
        <taxon>Thermoactinomycetaceae</taxon>
        <taxon>Marininema</taxon>
    </lineage>
</organism>
<evidence type="ECO:0000313" key="7">
    <source>
        <dbReference type="EMBL" id="SDX18680.1"/>
    </source>
</evidence>
<evidence type="ECO:0000256" key="5">
    <source>
        <dbReference type="SAM" id="Phobius"/>
    </source>
</evidence>
<keyword evidence="4 5" id="KW-0472">Membrane</keyword>
<dbReference type="PANTHER" id="PTHR38480">
    <property type="entry name" value="SLR0254 PROTEIN"/>
    <property type="match status" value="1"/>
</dbReference>
<sequence length="254" mass="28653">MKNRVRVTTPEYVSLELHTAGIGSRGVSLLIDWIVLGILMLFFALFFLLFSLLAESMGTPFWTSVIRGVSLVVILFMPLCYFTLAETFLSGRTIGKMAVGLRVVTDQGTVPSFATILLRNILRIVDAMPIFYLIGLTTVVLQKHEKRLGDLAAGTLVIHDEKTTQPSITLLHSQTEKLIQSKTMTTLTVEHWTWIARFLSRRQELLKERRQQLAEKMVTQLFPNSPIEKGQEEAALEAAYLYLSADDNHHQMSS</sequence>
<dbReference type="STRING" id="1048340.SAMN05444487_111132"/>
<feature type="transmembrane region" description="Helical" evidence="5">
    <location>
        <begin position="65"/>
        <end position="84"/>
    </location>
</feature>
<dbReference type="PANTHER" id="PTHR38480:SF1">
    <property type="entry name" value="SLR0254 PROTEIN"/>
    <property type="match status" value="1"/>
</dbReference>
<gene>
    <name evidence="7" type="ORF">SAMN05444487_111132</name>
</gene>
<dbReference type="EMBL" id="FNNQ01000011">
    <property type="protein sequence ID" value="SDX18680.1"/>
    <property type="molecule type" value="Genomic_DNA"/>
</dbReference>
<reference evidence="7 8" key="1">
    <citation type="submission" date="2016-10" db="EMBL/GenBank/DDBJ databases">
        <authorList>
            <person name="de Groot N.N."/>
        </authorList>
    </citation>
    <scope>NUCLEOTIDE SEQUENCE [LARGE SCALE GENOMIC DNA]</scope>
    <source>
        <strain evidence="7 8">DSM 45610</strain>
    </source>
</reference>
<proteinExistence type="predicted"/>
<accession>A0A1H2ZMN0</accession>
<dbReference type="AlphaFoldDB" id="A0A1H2ZMN0"/>
<protein>
    <submittedName>
        <fullName evidence="7">Uncharacterized membrane protein YckC, RDD family</fullName>
    </submittedName>
</protein>
<evidence type="ECO:0000256" key="2">
    <source>
        <dbReference type="ARBA" id="ARBA00022692"/>
    </source>
</evidence>
<evidence type="ECO:0000313" key="8">
    <source>
        <dbReference type="Proteomes" id="UP000198534"/>
    </source>
</evidence>